<evidence type="ECO:0000313" key="5">
    <source>
        <dbReference type="Proteomes" id="UP000663829"/>
    </source>
</evidence>
<protein>
    <recommendedName>
        <fullName evidence="6">Ubiquitin-like domain-containing protein</fullName>
    </recommendedName>
</protein>
<evidence type="ECO:0000313" key="4">
    <source>
        <dbReference type="EMBL" id="CAF4495434.1"/>
    </source>
</evidence>
<dbReference type="Proteomes" id="UP000681722">
    <property type="component" value="Unassembled WGS sequence"/>
</dbReference>
<reference evidence="2" key="1">
    <citation type="submission" date="2021-02" db="EMBL/GenBank/DDBJ databases">
        <authorList>
            <person name="Nowell W R."/>
        </authorList>
    </citation>
    <scope>NUCLEOTIDE SEQUENCE</scope>
</reference>
<name>A0A816BM79_9BILA</name>
<dbReference type="AlphaFoldDB" id="A0A816BM79"/>
<dbReference type="Proteomes" id="UP000682733">
    <property type="component" value="Unassembled WGS sequence"/>
</dbReference>
<dbReference type="EMBL" id="CAJNOQ010038283">
    <property type="protein sequence ID" value="CAF1611991.1"/>
    <property type="molecule type" value="Genomic_DNA"/>
</dbReference>
<dbReference type="Proteomes" id="UP000677228">
    <property type="component" value="Unassembled WGS sequence"/>
</dbReference>
<feature type="non-terminal residue" evidence="2">
    <location>
        <position position="84"/>
    </location>
</feature>
<accession>A0A816BM79</accession>
<dbReference type="OrthoDB" id="419317at2759"/>
<dbReference type="EMBL" id="CAJNOK010041673">
    <property type="protein sequence ID" value="CAF1559622.1"/>
    <property type="molecule type" value="Genomic_DNA"/>
</dbReference>
<organism evidence="2 5">
    <name type="scientific">Didymodactylos carnosus</name>
    <dbReference type="NCBI Taxonomy" id="1234261"/>
    <lineage>
        <taxon>Eukaryota</taxon>
        <taxon>Metazoa</taxon>
        <taxon>Spiralia</taxon>
        <taxon>Gnathifera</taxon>
        <taxon>Rotifera</taxon>
        <taxon>Eurotatoria</taxon>
        <taxon>Bdelloidea</taxon>
        <taxon>Philodinida</taxon>
        <taxon>Philodinidae</taxon>
        <taxon>Didymodactylos</taxon>
    </lineage>
</organism>
<gene>
    <name evidence="2" type="ORF">GPM918_LOCUS43144</name>
    <name evidence="1" type="ORF">OVA965_LOCUS39731</name>
    <name evidence="4" type="ORF">SRO942_LOCUS44552</name>
    <name evidence="3" type="ORF">TMI583_LOCUS41081</name>
</gene>
<comment type="caution">
    <text evidence="2">The sequence shown here is derived from an EMBL/GenBank/DDBJ whole genome shotgun (WGS) entry which is preliminary data.</text>
</comment>
<evidence type="ECO:0008006" key="6">
    <source>
        <dbReference type="Google" id="ProtNLM"/>
    </source>
</evidence>
<evidence type="ECO:0000313" key="2">
    <source>
        <dbReference type="EMBL" id="CAF1611991.1"/>
    </source>
</evidence>
<dbReference type="EMBL" id="CAJOBC010105062">
    <property type="protein sequence ID" value="CAF4495434.1"/>
    <property type="molecule type" value="Genomic_DNA"/>
</dbReference>
<sequence>MPTNVIFLSMSGKIFTGQLSDNFTLDELAKVVTDKLGKAENGGSFRYIVKGTEFSADDPNKFEEQKKLITSGVTVYVCQRMRGG</sequence>
<evidence type="ECO:0000313" key="3">
    <source>
        <dbReference type="EMBL" id="CAF4351149.1"/>
    </source>
</evidence>
<dbReference type="EMBL" id="CAJOBA010064266">
    <property type="protein sequence ID" value="CAF4351149.1"/>
    <property type="molecule type" value="Genomic_DNA"/>
</dbReference>
<dbReference type="Proteomes" id="UP000663829">
    <property type="component" value="Unassembled WGS sequence"/>
</dbReference>
<evidence type="ECO:0000313" key="1">
    <source>
        <dbReference type="EMBL" id="CAF1559622.1"/>
    </source>
</evidence>
<keyword evidence="5" id="KW-1185">Reference proteome</keyword>
<proteinExistence type="predicted"/>